<evidence type="ECO:0000313" key="12">
    <source>
        <dbReference type="EMBL" id="KAA6402134.1"/>
    </source>
</evidence>
<protein>
    <recommendedName>
        <fullName evidence="10">Cilia- and flagella-associated protein 52</fullName>
    </recommendedName>
</protein>
<comment type="caution">
    <text evidence="12">The sequence shown here is derived from an EMBL/GenBank/DDBJ whole genome shotgun (WGS) entry which is preliminary data.</text>
</comment>
<dbReference type="AlphaFoldDB" id="A0A5J4X4H0"/>
<organism evidence="12 13">
    <name type="scientific">Streblomastix strix</name>
    <dbReference type="NCBI Taxonomy" id="222440"/>
    <lineage>
        <taxon>Eukaryota</taxon>
        <taxon>Metamonada</taxon>
        <taxon>Preaxostyla</taxon>
        <taxon>Oxymonadida</taxon>
        <taxon>Streblomastigidae</taxon>
        <taxon>Streblomastix</taxon>
    </lineage>
</organism>
<dbReference type="EMBL" id="SNRW01000282">
    <property type="protein sequence ID" value="KAA6402134.1"/>
    <property type="molecule type" value="Genomic_DNA"/>
</dbReference>
<evidence type="ECO:0000256" key="6">
    <source>
        <dbReference type="ARBA" id="ARBA00022846"/>
    </source>
</evidence>
<sequence length="346" mass="38464">MAVQDYPQLFLEQTIGFDGSIIEGYIKHPDGEHVVYAIGRNVVIQSPDGHTEFLREHTEKIASIAISRSGRYIASGEETRTSYPADIVIWDYDARRMLYKLHQHNGKVQGISFSPSEQFMVSLGGLDDNDVVVWNVAEGKPICGHRVALEYTNFIRFFNNSDESFVTGGKSNPRVWDIDYKNTKLISNEINQGHMRRIWTTAVIDNDDQYAYLGSTTGDIVAIDIQNYYLKHFGPVKDKDKLQAGISQLELFNLGDKGAAIVAGSGNGEIVLYKVNDPLKEKIPLLDTLGRTAVLGKITTLKIQPLGYGLATKTMKRSMSPKQTGSKKTAVPTRGPPRKVDVNGRV</sequence>
<dbReference type="OrthoDB" id="6252103at2759"/>
<dbReference type="InterPro" id="IPR019775">
    <property type="entry name" value="WD40_repeat_CS"/>
</dbReference>
<comment type="subcellular location">
    <subcellularLocation>
        <location evidence="1">Cell projection</location>
        <location evidence="1">Cilium</location>
        <location evidence="1">Flagellum</location>
    </subcellularLocation>
    <subcellularLocation>
        <location evidence="2">Cytoplasm</location>
    </subcellularLocation>
</comment>
<dbReference type="SUPFAM" id="SSF50978">
    <property type="entry name" value="WD40 repeat-like"/>
    <property type="match status" value="1"/>
</dbReference>
<keyword evidence="3" id="KW-0963">Cytoplasm</keyword>
<keyword evidence="7" id="KW-0969">Cilium</keyword>
<dbReference type="Gene3D" id="2.130.10.10">
    <property type="entry name" value="YVTN repeat-like/Quinoprotein amine dehydrogenase"/>
    <property type="match status" value="1"/>
</dbReference>
<reference evidence="12 13" key="1">
    <citation type="submission" date="2019-03" db="EMBL/GenBank/DDBJ databases">
        <title>Single cell metagenomics reveals metabolic interactions within the superorganism composed of flagellate Streblomastix strix and complex community of Bacteroidetes bacteria on its surface.</title>
        <authorList>
            <person name="Treitli S.C."/>
            <person name="Kolisko M."/>
            <person name="Husnik F."/>
            <person name="Keeling P."/>
            <person name="Hampl V."/>
        </authorList>
    </citation>
    <scope>NUCLEOTIDE SEQUENCE [LARGE SCALE GENOMIC DNA]</scope>
    <source>
        <strain evidence="12">ST1C</strain>
    </source>
</reference>
<dbReference type="PROSITE" id="PS00678">
    <property type="entry name" value="WD_REPEATS_1"/>
    <property type="match status" value="1"/>
</dbReference>
<comment type="similarity">
    <text evidence="9">Belongs to the CFAP52 family.</text>
</comment>
<dbReference type="PANTHER" id="PTHR13720:SF14">
    <property type="entry name" value="CILIA- AND FLAGELLA-ASSOCIATED PROTEIN 52"/>
    <property type="match status" value="1"/>
</dbReference>
<feature type="non-terminal residue" evidence="12">
    <location>
        <position position="346"/>
    </location>
</feature>
<evidence type="ECO:0000256" key="10">
    <source>
        <dbReference type="ARBA" id="ARBA00029552"/>
    </source>
</evidence>
<dbReference type="GO" id="GO:0031514">
    <property type="term" value="C:motile cilium"/>
    <property type="evidence" value="ECO:0007669"/>
    <property type="project" value="UniProtKB-SubCell"/>
</dbReference>
<dbReference type="InterPro" id="IPR050630">
    <property type="entry name" value="WD_repeat_EMAP"/>
</dbReference>
<evidence type="ECO:0000256" key="8">
    <source>
        <dbReference type="ARBA" id="ARBA00023273"/>
    </source>
</evidence>
<dbReference type="Proteomes" id="UP000324800">
    <property type="component" value="Unassembled WGS sequence"/>
</dbReference>
<accession>A0A5J4X4H0</accession>
<name>A0A5J4X4H0_9EUKA</name>
<evidence type="ECO:0000256" key="9">
    <source>
        <dbReference type="ARBA" id="ARBA00029456"/>
    </source>
</evidence>
<evidence type="ECO:0000313" key="13">
    <source>
        <dbReference type="Proteomes" id="UP000324800"/>
    </source>
</evidence>
<feature type="region of interest" description="Disordered" evidence="11">
    <location>
        <begin position="315"/>
        <end position="346"/>
    </location>
</feature>
<dbReference type="PANTHER" id="PTHR13720">
    <property type="entry name" value="WD-40 REPEAT PROTEIN"/>
    <property type="match status" value="1"/>
</dbReference>
<gene>
    <name evidence="12" type="ORF">EZS28_002346</name>
</gene>
<dbReference type="InterPro" id="IPR015943">
    <property type="entry name" value="WD40/YVTN_repeat-like_dom_sf"/>
</dbReference>
<dbReference type="SMART" id="SM00320">
    <property type="entry name" value="WD40"/>
    <property type="match status" value="2"/>
</dbReference>
<keyword evidence="4" id="KW-0853">WD repeat</keyword>
<dbReference type="GO" id="GO:0005930">
    <property type="term" value="C:axoneme"/>
    <property type="evidence" value="ECO:0007669"/>
    <property type="project" value="UniProtKB-ARBA"/>
</dbReference>
<dbReference type="Pfam" id="PF00400">
    <property type="entry name" value="WD40"/>
    <property type="match status" value="2"/>
</dbReference>
<evidence type="ECO:0000256" key="4">
    <source>
        <dbReference type="ARBA" id="ARBA00022574"/>
    </source>
</evidence>
<evidence type="ECO:0000256" key="11">
    <source>
        <dbReference type="SAM" id="MobiDB-lite"/>
    </source>
</evidence>
<keyword evidence="5" id="KW-0677">Repeat</keyword>
<evidence type="ECO:0000256" key="3">
    <source>
        <dbReference type="ARBA" id="ARBA00022490"/>
    </source>
</evidence>
<evidence type="ECO:0000256" key="5">
    <source>
        <dbReference type="ARBA" id="ARBA00022737"/>
    </source>
</evidence>
<evidence type="ECO:0000256" key="1">
    <source>
        <dbReference type="ARBA" id="ARBA00004230"/>
    </source>
</evidence>
<dbReference type="InterPro" id="IPR036322">
    <property type="entry name" value="WD40_repeat_dom_sf"/>
</dbReference>
<evidence type="ECO:0000256" key="7">
    <source>
        <dbReference type="ARBA" id="ARBA00023069"/>
    </source>
</evidence>
<keyword evidence="6 12" id="KW-0282">Flagellum</keyword>
<dbReference type="InterPro" id="IPR001680">
    <property type="entry name" value="WD40_rpt"/>
</dbReference>
<evidence type="ECO:0000256" key="2">
    <source>
        <dbReference type="ARBA" id="ARBA00004496"/>
    </source>
</evidence>
<proteinExistence type="inferred from homology"/>
<keyword evidence="8" id="KW-0966">Cell projection</keyword>